<proteinExistence type="predicted"/>
<dbReference type="RefSeq" id="XP_024703940.1">
    <property type="nucleotide sequence ID" value="XM_024853207.1"/>
</dbReference>
<keyword evidence="2" id="KW-1185">Reference proteome</keyword>
<reference evidence="1 2" key="1">
    <citation type="submission" date="2016-12" db="EMBL/GenBank/DDBJ databases">
        <title>The genomes of Aspergillus section Nigri reveals drivers in fungal speciation.</title>
        <authorList>
            <consortium name="DOE Joint Genome Institute"/>
            <person name="Vesth T.C."/>
            <person name="Nybo J."/>
            <person name="Theobald S."/>
            <person name="Brandl J."/>
            <person name="Frisvad J.C."/>
            <person name="Nielsen K.F."/>
            <person name="Lyhne E.K."/>
            <person name="Kogle M.E."/>
            <person name="Kuo A."/>
            <person name="Riley R."/>
            <person name="Clum A."/>
            <person name="Nolan M."/>
            <person name="Lipzen A."/>
            <person name="Salamov A."/>
            <person name="Henrissat B."/>
            <person name="Wiebenga A."/>
            <person name="De Vries R.P."/>
            <person name="Grigoriev I.V."/>
            <person name="Mortensen U.H."/>
            <person name="Andersen M.R."/>
            <person name="Baker S.E."/>
        </authorList>
    </citation>
    <scope>NUCLEOTIDE SEQUENCE [LARGE SCALE GENOMIC DNA]</scope>
    <source>
        <strain evidence="1 2">IBT 23096</strain>
    </source>
</reference>
<evidence type="ECO:0000313" key="1">
    <source>
        <dbReference type="EMBL" id="PLB48638.1"/>
    </source>
</evidence>
<dbReference type="Proteomes" id="UP000234275">
    <property type="component" value="Unassembled WGS sequence"/>
</dbReference>
<dbReference type="AlphaFoldDB" id="A0A2I2G6Y6"/>
<dbReference type="EMBL" id="MSFO01000004">
    <property type="protein sequence ID" value="PLB48638.1"/>
    <property type="molecule type" value="Genomic_DNA"/>
</dbReference>
<dbReference type="STRING" id="1392250.A0A2I2G6Y6"/>
<sequence>MENRRAVDQMSIENQVFARAERMDFRDHCAERFELQADGVEELLSCSLNESQNLELIVLKVMHRPDEFGIPSLSSVFPFLEAMCPKEDPAWCIHSARQLDLYDAAWVMSDKKQNSTPEANLSMVSFRGRIFLDVEHIVRNRDSFFVLVLIPRSWVVEDINDLVIRVSSRFTETEKPVGTTVSREQAESILNDEE</sequence>
<dbReference type="OrthoDB" id="4138941at2759"/>
<dbReference type="VEuPathDB" id="FungiDB:P170DRAFT_474991"/>
<dbReference type="GeneID" id="36560905"/>
<comment type="caution">
    <text evidence="1">The sequence shown here is derived from an EMBL/GenBank/DDBJ whole genome shotgun (WGS) entry which is preliminary data.</text>
</comment>
<protein>
    <submittedName>
        <fullName evidence="1">Uncharacterized protein</fullName>
    </submittedName>
</protein>
<gene>
    <name evidence="1" type="ORF">P170DRAFT_474991</name>
</gene>
<name>A0A2I2G6Y6_9EURO</name>
<organism evidence="1 2">
    <name type="scientific">Aspergillus steynii IBT 23096</name>
    <dbReference type="NCBI Taxonomy" id="1392250"/>
    <lineage>
        <taxon>Eukaryota</taxon>
        <taxon>Fungi</taxon>
        <taxon>Dikarya</taxon>
        <taxon>Ascomycota</taxon>
        <taxon>Pezizomycotina</taxon>
        <taxon>Eurotiomycetes</taxon>
        <taxon>Eurotiomycetidae</taxon>
        <taxon>Eurotiales</taxon>
        <taxon>Aspergillaceae</taxon>
        <taxon>Aspergillus</taxon>
        <taxon>Aspergillus subgen. Circumdati</taxon>
    </lineage>
</organism>
<accession>A0A2I2G6Y6</accession>
<evidence type="ECO:0000313" key="2">
    <source>
        <dbReference type="Proteomes" id="UP000234275"/>
    </source>
</evidence>